<dbReference type="InterPro" id="IPR011059">
    <property type="entry name" value="Metal-dep_hydrolase_composite"/>
</dbReference>
<evidence type="ECO:0000313" key="4">
    <source>
        <dbReference type="Proteomes" id="UP000637720"/>
    </source>
</evidence>
<evidence type="ECO:0000313" key="3">
    <source>
        <dbReference type="EMBL" id="GGJ96178.1"/>
    </source>
</evidence>
<dbReference type="PANTHER" id="PTHR11647">
    <property type="entry name" value="HYDRANTOINASE/DIHYDROPYRIMIDINASE FAMILY MEMBER"/>
    <property type="match status" value="1"/>
</dbReference>
<accession>A0A8J3B537</accession>
<dbReference type="Gene3D" id="3.20.20.140">
    <property type="entry name" value="Metal-dependent hydrolases"/>
    <property type="match status" value="2"/>
</dbReference>
<dbReference type="RefSeq" id="WP_229725670.1">
    <property type="nucleotide sequence ID" value="NZ_BMOF01000010.1"/>
</dbReference>
<dbReference type="InterPro" id="IPR050378">
    <property type="entry name" value="Metallo-dep_Hydrolases_sf"/>
</dbReference>
<dbReference type="InterPro" id="IPR006680">
    <property type="entry name" value="Amidohydro-rel"/>
</dbReference>
<evidence type="ECO:0000259" key="2">
    <source>
        <dbReference type="Pfam" id="PF01979"/>
    </source>
</evidence>
<comment type="caution">
    <text evidence="3">The sequence shown here is derived from an EMBL/GenBank/DDBJ whole genome shotgun (WGS) entry which is preliminary data.</text>
</comment>
<evidence type="ECO:0000256" key="1">
    <source>
        <dbReference type="ARBA" id="ARBA00001947"/>
    </source>
</evidence>
<dbReference type="EMBL" id="BMOF01000010">
    <property type="protein sequence ID" value="GGJ96178.1"/>
    <property type="molecule type" value="Genomic_DNA"/>
</dbReference>
<reference evidence="3" key="2">
    <citation type="submission" date="2020-09" db="EMBL/GenBank/DDBJ databases">
        <authorList>
            <person name="Sun Q."/>
            <person name="Ohkuma M."/>
        </authorList>
    </citation>
    <scope>NUCLEOTIDE SEQUENCE</scope>
    <source>
        <strain evidence="3">JCM 14719</strain>
    </source>
</reference>
<feature type="domain" description="Amidohydrolase-related" evidence="2">
    <location>
        <begin position="281"/>
        <end position="337"/>
    </location>
</feature>
<dbReference type="GO" id="GO:0005829">
    <property type="term" value="C:cytosol"/>
    <property type="evidence" value="ECO:0007669"/>
    <property type="project" value="TreeGrafter"/>
</dbReference>
<reference evidence="3" key="1">
    <citation type="journal article" date="2014" name="Int. J. Syst. Evol. Microbiol.">
        <title>Complete genome sequence of Corynebacterium casei LMG S-19264T (=DSM 44701T), isolated from a smear-ripened cheese.</title>
        <authorList>
            <consortium name="US DOE Joint Genome Institute (JGI-PGF)"/>
            <person name="Walter F."/>
            <person name="Albersmeier A."/>
            <person name="Kalinowski J."/>
            <person name="Ruckert C."/>
        </authorList>
    </citation>
    <scope>NUCLEOTIDE SEQUENCE</scope>
    <source>
        <strain evidence="3">JCM 14719</strain>
    </source>
</reference>
<dbReference type="AlphaFoldDB" id="A0A8J3B537"/>
<dbReference type="PANTHER" id="PTHR11647:SF1">
    <property type="entry name" value="COLLAPSIN RESPONSE MEDIATOR PROTEIN"/>
    <property type="match status" value="1"/>
</dbReference>
<dbReference type="SUPFAM" id="SSF51338">
    <property type="entry name" value="Composite domain of metallo-dependent hydrolases"/>
    <property type="match status" value="1"/>
</dbReference>
<gene>
    <name evidence="3" type="ORF">GCM10007043_07550</name>
</gene>
<sequence length="371" mass="39967">MGQTGLGREMASGYVVRGGTVVTARGAMQADLWVRGGKVERVVPFCEGTAPVIRERPTLDAEGAWITPGWVLTSGHFAAEGAPSYRERLGAWIRRGVTTVVEGVDPGWGPLADAIDRGRAAHFNSCLDYAFKLDIAFEAANRFLFRYASGQGLRLVEVRVGDPKHLGHSRWGELFVAAQNHGLRLVLRPEAPHPVDSPDGRRWLSRWAARVAEGVSGVAPPVVAWPFGRPDRPVPLPDGVPAVCTLTGKGEKVLGDPSVVALLLPEEPEQAEWELPVEGADTALVEAVRLLSTNPAKLAGLYPQKGSLAPGSDADFLLFWPHDRRLSLFQPDAVFVRGVSVGHHPFRALSPGSGRLLAARPTHLYVLSAPL</sequence>
<dbReference type="GO" id="GO:0016812">
    <property type="term" value="F:hydrolase activity, acting on carbon-nitrogen (but not peptide) bonds, in cyclic amides"/>
    <property type="evidence" value="ECO:0007669"/>
    <property type="project" value="TreeGrafter"/>
</dbReference>
<protein>
    <recommendedName>
        <fullName evidence="2">Amidohydrolase-related domain-containing protein</fullName>
    </recommendedName>
</protein>
<dbReference type="Proteomes" id="UP000637720">
    <property type="component" value="Unassembled WGS sequence"/>
</dbReference>
<proteinExistence type="predicted"/>
<dbReference type="Pfam" id="PF01979">
    <property type="entry name" value="Amidohydro_1"/>
    <property type="match status" value="1"/>
</dbReference>
<keyword evidence="4" id="KW-1185">Reference proteome</keyword>
<name>A0A8J3B537_9BACI</name>
<comment type="cofactor">
    <cofactor evidence="1">
        <name>Zn(2+)</name>
        <dbReference type="ChEBI" id="CHEBI:29105"/>
    </cofactor>
</comment>
<organism evidence="3 4">
    <name type="scientific">Calditerricola satsumensis</name>
    <dbReference type="NCBI Taxonomy" id="373054"/>
    <lineage>
        <taxon>Bacteria</taxon>
        <taxon>Bacillati</taxon>
        <taxon>Bacillota</taxon>
        <taxon>Bacilli</taxon>
        <taxon>Bacillales</taxon>
        <taxon>Bacillaceae</taxon>
        <taxon>Calditerricola</taxon>
    </lineage>
</organism>